<keyword evidence="2" id="KW-0315">Glutamine amidotransferase</keyword>
<dbReference type="PROSITE" id="PS51273">
    <property type="entry name" value="GATASE_TYPE_1"/>
    <property type="match status" value="1"/>
</dbReference>
<sequence length="236" mass="26196">MKSVLAIRHVAFEDLDAFDPILRERGYTIRYLEAGYDDLTAIDPLADDLLVVLGGPIGVYETVAYPFLRDELRLLAIRLQADRPTLGICLGCQLMAQALGGRVYAGGQKEIGWKPLQIHEAGRNSPLAAFADGIPVLHWHGDTFDLPGGTTLLASSNQYLHQAFLWRKRGLALQFHIETSARNLERWFIGHAGEIAATPTMSVLHLRQETARYAPKAQVRGQSCLTAWLEQVDLLP</sequence>
<organism evidence="2 3">
    <name type="scientific">Candidatus Competibacter denitrificans Run_A_D11</name>
    <dbReference type="NCBI Taxonomy" id="1400863"/>
    <lineage>
        <taxon>Bacteria</taxon>
        <taxon>Pseudomonadati</taxon>
        <taxon>Pseudomonadota</taxon>
        <taxon>Gammaproteobacteria</taxon>
        <taxon>Candidatus Competibacteraceae</taxon>
        <taxon>Candidatus Competibacter</taxon>
    </lineage>
</organism>
<dbReference type="Pfam" id="PF00117">
    <property type="entry name" value="GATase"/>
    <property type="match status" value="1"/>
</dbReference>
<feature type="domain" description="Glutamine amidotransferase" evidence="1">
    <location>
        <begin position="22"/>
        <end position="182"/>
    </location>
</feature>
<dbReference type="GO" id="GO:0016740">
    <property type="term" value="F:transferase activity"/>
    <property type="evidence" value="ECO:0007669"/>
    <property type="project" value="UniProtKB-KW"/>
</dbReference>
<proteinExistence type="predicted"/>
<dbReference type="CDD" id="cd01741">
    <property type="entry name" value="GATase1_1"/>
    <property type="match status" value="1"/>
</dbReference>
<name>W6M312_9GAMM</name>
<dbReference type="InterPro" id="IPR029062">
    <property type="entry name" value="Class_I_gatase-like"/>
</dbReference>
<dbReference type="InterPro" id="IPR044992">
    <property type="entry name" value="ChyE-like"/>
</dbReference>
<dbReference type="AlphaFoldDB" id="W6M312"/>
<dbReference type="Gene3D" id="3.40.50.880">
    <property type="match status" value="1"/>
</dbReference>
<evidence type="ECO:0000313" key="2">
    <source>
        <dbReference type="EMBL" id="CDI00879.1"/>
    </source>
</evidence>
<dbReference type="GO" id="GO:0005829">
    <property type="term" value="C:cytosol"/>
    <property type="evidence" value="ECO:0007669"/>
    <property type="project" value="TreeGrafter"/>
</dbReference>
<dbReference type="STRING" id="1400863.BN873_10135"/>
<dbReference type="PANTHER" id="PTHR42695">
    <property type="entry name" value="GLUTAMINE AMIDOTRANSFERASE YLR126C-RELATED"/>
    <property type="match status" value="1"/>
</dbReference>
<reference evidence="2" key="2">
    <citation type="submission" date="2014-03" db="EMBL/GenBank/DDBJ databases">
        <title>Candidatus Competibacter-lineage genomes retrieved from metagenomes reveal functional metabolic diversity.</title>
        <authorList>
            <person name="McIlroy S.J."/>
            <person name="Albertsen M."/>
            <person name="Andresen E.K."/>
            <person name="Saunders A.M."/>
            <person name="Kristiansen R."/>
            <person name="Stokholm-Bjerregaard M."/>
            <person name="Nielsen K.L."/>
            <person name="Nielsen P.H."/>
        </authorList>
    </citation>
    <scope>NUCLEOTIDE SEQUENCE</scope>
    <source>
        <strain evidence="2">Run_A_D11</strain>
    </source>
</reference>
<evidence type="ECO:0000313" key="3">
    <source>
        <dbReference type="Proteomes" id="UP000035760"/>
    </source>
</evidence>
<keyword evidence="3" id="KW-1185">Reference proteome</keyword>
<dbReference type="InterPro" id="IPR017926">
    <property type="entry name" value="GATASE"/>
</dbReference>
<dbReference type="OrthoDB" id="9813383at2"/>
<dbReference type="PANTHER" id="PTHR42695:SF5">
    <property type="entry name" value="GLUTAMINE AMIDOTRANSFERASE YLR126C-RELATED"/>
    <property type="match status" value="1"/>
</dbReference>
<evidence type="ECO:0000259" key="1">
    <source>
        <dbReference type="Pfam" id="PF00117"/>
    </source>
</evidence>
<dbReference type="NCBIfam" id="NF005458">
    <property type="entry name" value="PRK07053.1"/>
    <property type="match status" value="1"/>
</dbReference>
<protein>
    <submittedName>
        <fullName evidence="2">Glutamine amidotransferase class-I</fullName>
    </submittedName>
</protein>
<dbReference type="EMBL" id="CBTJ020000001">
    <property type="protein sequence ID" value="CDI00879.1"/>
    <property type="molecule type" value="Genomic_DNA"/>
</dbReference>
<dbReference type="RefSeq" id="WP_048669940.1">
    <property type="nucleotide sequence ID" value="NZ_CBTJ020000001.1"/>
</dbReference>
<gene>
    <name evidence="2" type="ORF">BN873_10135</name>
</gene>
<accession>W6M312</accession>
<dbReference type="SUPFAM" id="SSF52317">
    <property type="entry name" value="Class I glutamine amidotransferase-like"/>
    <property type="match status" value="1"/>
</dbReference>
<comment type="caution">
    <text evidence="2">The sequence shown here is derived from an EMBL/GenBank/DDBJ whole genome shotgun (WGS) entry which is preliminary data.</text>
</comment>
<dbReference type="Proteomes" id="UP000035760">
    <property type="component" value="Unassembled WGS sequence"/>
</dbReference>
<reference evidence="2" key="1">
    <citation type="submission" date="2013-07" db="EMBL/GenBank/DDBJ databases">
        <authorList>
            <person name="McIlroy S."/>
        </authorList>
    </citation>
    <scope>NUCLEOTIDE SEQUENCE [LARGE SCALE GENOMIC DNA]</scope>
    <source>
        <strain evidence="2">Run_A_D11</strain>
    </source>
</reference>